<dbReference type="EMBL" id="BMIF01000005">
    <property type="protein sequence ID" value="GGA66303.1"/>
    <property type="molecule type" value="Genomic_DNA"/>
</dbReference>
<feature type="signal peptide" evidence="1">
    <location>
        <begin position="1"/>
        <end position="24"/>
    </location>
</feature>
<organism evidence="2 3">
    <name type="scientific">Nitratireductor aestuarii</name>
    <dbReference type="NCBI Taxonomy" id="1735103"/>
    <lineage>
        <taxon>Bacteria</taxon>
        <taxon>Pseudomonadati</taxon>
        <taxon>Pseudomonadota</taxon>
        <taxon>Alphaproteobacteria</taxon>
        <taxon>Hyphomicrobiales</taxon>
        <taxon>Phyllobacteriaceae</taxon>
        <taxon>Nitratireductor</taxon>
    </lineage>
</organism>
<keyword evidence="3" id="KW-1185">Reference proteome</keyword>
<reference evidence="2" key="2">
    <citation type="submission" date="2020-09" db="EMBL/GenBank/DDBJ databases">
        <authorList>
            <person name="Sun Q."/>
            <person name="Zhou Y."/>
        </authorList>
    </citation>
    <scope>NUCLEOTIDE SEQUENCE</scope>
    <source>
        <strain evidence="2">CGMCC 1.15320</strain>
    </source>
</reference>
<feature type="chain" id="PRO_5037434417" evidence="1">
    <location>
        <begin position="25"/>
        <end position="279"/>
    </location>
</feature>
<dbReference type="AlphaFoldDB" id="A0A916RR29"/>
<evidence type="ECO:0000313" key="3">
    <source>
        <dbReference type="Proteomes" id="UP000636264"/>
    </source>
</evidence>
<evidence type="ECO:0000313" key="2">
    <source>
        <dbReference type="EMBL" id="GGA66303.1"/>
    </source>
</evidence>
<gene>
    <name evidence="2" type="ORF">GCM10011385_20270</name>
</gene>
<dbReference type="RefSeq" id="WP_188720938.1">
    <property type="nucleotide sequence ID" value="NZ_BMIF01000005.1"/>
</dbReference>
<evidence type="ECO:0000256" key="1">
    <source>
        <dbReference type="SAM" id="SignalP"/>
    </source>
</evidence>
<protein>
    <submittedName>
        <fullName evidence="2">Uncharacterized protein</fullName>
    </submittedName>
</protein>
<dbReference type="Proteomes" id="UP000636264">
    <property type="component" value="Unassembled WGS sequence"/>
</dbReference>
<reference evidence="2" key="1">
    <citation type="journal article" date="2014" name="Int. J. Syst. Evol. Microbiol.">
        <title>Complete genome sequence of Corynebacterium casei LMG S-19264T (=DSM 44701T), isolated from a smear-ripened cheese.</title>
        <authorList>
            <consortium name="US DOE Joint Genome Institute (JGI-PGF)"/>
            <person name="Walter F."/>
            <person name="Albersmeier A."/>
            <person name="Kalinowski J."/>
            <person name="Ruckert C."/>
        </authorList>
    </citation>
    <scope>NUCLEOTIDE SEQUENCE</scope>
    <source>
        <strain evidence="2">CGMCC 1.15320</strain>
    </source>
</reference>
<name>A0A916RR29_9HYPH</name>
<accession>A0A916RR29</accession>
<keyword evidence="1" id="KW-0732">Signal</keyword>
<sequence length="279" mass="27188">MKIRSIYLTTAAVLALGAVSPAAADSLSQTIGNPIIDQMEAFETGNWINRAVNANAIDASVNINAFPNIESSNSFESAVNIGIAVNIDAEGSGTLLSGAGITGFVGNGHLLADVSAENNFSFGNAIVASTEEIKTVAAGAINTGHIASVASAGSSQGNFAMGGSLSDLTYLNGEASSAAAATTNTSAEAFSGKGQYASLGGLSASASGAFAEASSGPATGVYAVNEAFNNATINGSVDIISNGTALAGISTLAAGALNTGSISFGFDGAALNSAINGGD</sequence>
<proteinExistence type="predicted"/>
<comment type="caution">
    <text evidence="2">The sequence shown here is derived from an EMBL/GenBank/DDBJ whole genome shotgun (WGS) entry which is preliminary data.</text>
</comment>